<comment type="similarity">
    <text evidence="4">Belongs to the BamB family.</text>
</comment>
<feature type="domain" description="Pyrrolo-quinoline quinone repeat" evidence="6">
    <location>
        <begin position="72"/>
        <end position="300"/>
    </location>
</feature>
<comment type="subcellular location">
    <subcellularLocation>
        <location evidence="4">Cell outer membrane</location>
        <topology evidence="4">Lipid-anchor</topology>
    </subcellularLocation>
</comment>
<sequence length="374" mass="39031">MTIARRSAVLLGGLALAVLAGCAGSDKPKPTPLVELSPKIAGRQVWSAKVNGVDFPLGISVRAGRAHVAGNDGTVMALDAQTGALVWQGNAGARLSAGVGSDGRFAAVVTRDNEVVVMEGGNVLWRASVPARVATPPLVAGERVFVVGVDRVVHAFDALDGRRLWVLKRPGDSLTLSQASVLTAYRDTLLVGQGPRLLGVDPLKGSVRWEVAVTTPRGTNEVERLADLVGPAAREGSNFCVRAFQAAVGCVDAERGALRWNQNGGGIAAVAGDADFVFSADGSDRITARKRSGGEAAWTNEALLHRGLSAPAAMGKTVVFGDSEGWMHFLARDSGEMVLRLPTDGSPIVAAPALWDNTLMAVTRNGGIYAFRPE</sequence>
<keyword evidence="8" id="KW-1185">Reference proteome</keyword>
<dbReference type="SMART" id="SM00564">
    <property type="entry name" value="PQQ"/>
    <property type="match status" value="4"/>
</dbReference>
<accession>A0ABS5DUT5</accession>
<feature type="chain" id="PRO_5045521223" description="Outer membrane protein assembly factor BamB" evidence="5">
    <location>
        <begin position="21"/>
        <end position="374"/>
    </location>
</feature>
<evidence type="ECO:0000256" key="4">
    <source>
        <dbReference type="HAMAP-Rule" id="MF_00923"/>
    </source>
</evidence>
<name>A0ABS5DUT5_9BURK</name>
<keyword evidence="4" id="KW-0449">Lipoprotein</keyword>
<evidence type="ECO:0000256" key="3">
    <source>
        <dbReference type="ARBA" id="ARBA00023237"/>
    </source>
</evidence>
<gene>
    <name evidence="4 7" type="primary">bamB</name>
    <name evidence="7" type="ORF">KAK11_06200</name>
</gene>
<dbReference type="InterPro" id="IPR018391">
    <property type="entry name" value="PQQ_b-propeller_rpt"/>
</dbReference>
<dbReference type="InterPro" id="IPR015943">
    <property type="entry name" value="WD40/YVTN_repeat-like_dom_sf"/>
</dbReference>
<reference evidence="7 8" key="1">
    <citation type="submission" date="2021-04" db="EMBL/GenBank/DDBJ databases">
        <title>The genome sequence of type strain Ideonella paludis KCTC 32238.</title>
        <authorList>
            <person name="Liu Y."/>
        </authorList>
    </citation>
    <scope>NUCLEOTIDE SEQUENCE [LARGE SCALE GENOMIC DNA]</scope>
    <source>
        <strain evidence="7 8">KCTC 32238</strain>
    </source>
</reference>
<dbReference type="PROSITE" id="PS51257">
    <property type="entry name" value="PROKAR_LIPOPROTEIN"/>
    <property type="match status" value="1"/>
</dbReference>
<evidence type="ECO:0000256" key="2">
    <source>
        <dbReference type="ARBA" id="ARBA00023136"/>
    </source>
</evidence>
<evidence type="ECO:0000313" key="8">
    <source>
        <dbReference type="Proteomes" id="UP000672097"/>
    </source>
</evidence>
<proteinExistence type="inferred from homology"/>
<dbReference type="Proteomes" id="UP000672097">
    <property type="component" value="Unassembled WGS sequence"/>
</dbReference>
<organism evidence="7 8">
    <name type="scientific">Ideonella paludis</name>
    <dbReference type="NCBI Taxonomy" id="1233411"/>
    <lineage>
        <taxon>Bacteria</taxon>
        <taxon>Pseudomonadati</taxon>
        <taxon>Pseudomonadota</taxon>
        <taxon>Betaproteobacteria</taxon>
        <taxon>Burkholderiales</taxon>
        <taxon>Sphaerotilaceae</taxon>
        <taxon>Ideonella</taxon>
    </lineage>
</organism>
<dbReference type="Gene3D" id="2.130.10.10">
    <property type="entry name" value="YVTN repeat-like/Quinoprotein amine dehydrogenase"/>
    <property type="match status" value="1"/>
</dbReference>
<dbReference type="HAMAP" id="MF_00923">
    <property type="entry name" value="OM_assembly_BamB"/>
    <property type="match status" value="1"/>
</dbReference>
<keyword evidence="4" id="KW-0564">Palmitate</keyword>
<dbReference type="Pfam" id="PF13360">
    <property type="entry name" value="PQQ_2"/>
    <property type="match status" value="1"/>
</dbReference>
<keyword evidence="1 4" id="KW-0732">Signal</keyword>
<dbReference type="PANTHER" id="PTHR34512">
    <property type="entry name" value="CELL SURFACE PROTEIN"/>
    <property type="match status" value="1"/>
</dbReference>
<evidence type="ECO:0000313" key="7">
    <source>
        <dbReference type="EMBL" id="MBQ0934913.1"/>
    </source>
</evidence>
<evidence type="ECO:0000256" key="1">
    <source>
        <dbReference type="ARBA" id="ARBA00022729"/>
    </source>
</evidence>
<dbReference type="NCBIfam" id="TIGR03300">
    <property type="entry name" value="assembly_YfgL"/>
    <property type="match status" value="1"/>
</dbReference>
<protein>
    <recommendedName>
        <fullName evidence="4">Outer membrane protein assembly factor BamB</fullName>
    </recommendedName>
</protein>
<dbReference type="EMBL" id="JAGQDG010000002">
    <property type="protein sequence ID" value="MBQ0934913.1"/>
    <property type="molecule type" value="Genomic_DNA"/>
</dbReference>
<dbReference type="InterPro" id="IPR017687">
    <property type="entry name" value="BamB"/>
</dbReference>
<evidence type="ECO:0000256" key="5">
    <source>
        <dbReference type="SAM" id="SignalP"/>
    </source>
</evidence>
<dbReference type="SUPFAM" id="SSF50998">
    <property type="entry name" value="Quinoprotein alcohol dehydrogenase-like"/>
    <property type="match status" value="1"/>
</dbReference>
<keyword evidence="3 4" id="KW-0998">Cell outer membrane</keyword>
<comment type="subunit">
    <text evidence="4">Part of the Bam complex.</text>
</comment>
<feature type="signal peptide" evidence="5">
    <location>
        <begin position="1"/>
        <end position="20"/>
    </location>
</feature>
<keyword evidence="2 4" id="KW-0472">Membrane</keyword>
<dbReference type="InterPro" id="IPR002372">
    <property type="entry name" value="PQQ_rpt_dom"/>
</dbReference>
<dbReference type="InterPro" id="IPR011047">
    <property type="entry name" value="Quinoprotein_ADH-like_sf"/>
</dbReference>
<comment type="function">
    <text evidence="4">Part of the outer membrane protein assembly complex, which is involved in assembly and insertion of beta-barrel proteins into the outer membrane.</text>
</comment>
<evidence type="ECO:0000259" key="6">
    <source>
        <dbReference type="Pfam" id="PF13360"/>
    </source>
</evidence>
<dbReference type="RefSeq" id="WP_210807319.1">
    <property type="nucleotide sequence ID" value="NZ_JAGQDG010000002.1"/>
</dbReference>
<dbReference type="PANTHER" id="PTHR34512:SF30">
    <property type="entry name" value="OUTER MEMBRANE PROTEIN ASSEMBLY FACTOR BAMB"/>
    <property type="match status" value="1"/>
</dbReference>
<comment type="caution">
    <text evidence="7">The sequence shown here is derived from an EMBL/GenBank/DDBJ whole genome shotgun (WGS) entry which is preliminary data.</text>
</comment>